<accession>A0ABX5Y0W6</accession>
<organism evidence="1 2">
    <name type="scientific">Stieleria magnilauensis</name>
    <dbReference type="NCBI Taxonomy" id="2527963"/>
    <lineage>
        <taxon>Bacteria</taxon>
        <taxon>Pseudomonadati</taxon>
        <taxon>Planctomycetota</taxon>
        <taxon>Planctomycetia</taxon>
        <taxon>Pirellulales</taxon>
        <taxon>Pirellulaceae</taxon>
        <taxon>Stieleria</taxon>
    </lineage>
</organism>
<evidence type="ECO:0000313" key="2">
    <source>
        <dbReference type="Proteomes" id="UP000318081"/>
    </source>
</evidence>
<protein>
    <submittedName>
        <fullName evidence="1">Uncharacterized protein</fullName>
    </submittedName>
</protein>
<sequence length="43" mass="4361">MSPIQLIESVTIFLPPKSSCLISTGPPGTPQALILPLATISGA</sequence>
<reference evidence="1 2" key="1">
    <citation type="submission" date="2019-02" db="EMBL/GenBank/DDBJ databases">
        <title>Deep-cultivation of Planctomycetes and their phenomic and genomic characterization uncovers novel biology.</title>
        <authorList>
            <person name="Wiegand S."/>
            <person name="Jogler M."/>
            <person name="Boedeker C."/>
            <person name="Pinto D."/>
            <person name="Vollmers J."/>
            <person name="Rivas-Marin E."/>
            <person name="Kohn T."/>
            <person name="Peeters S.H."/>
            <person name="Heuer A."/>
            <person name="Rast P."/>
            <person name="Oberbeckmann S."/>
            <person name="Bunk B."/>
            <person name="Jeske O."/>
            <person name="Meyerdierks A."/>
            <person name="Storesund J.E."/>
            <person name="Kallscheuer N."/>
            <person name="Luecker S."/>
            <person name="Lage O.M."/>
            <person name="Pohl T."/>
            <person name="Merkel B.J."/>
            <person name="Hornburger P."/>
            <person name="Mueller R.-W."/>
            <person name="Bruemmer F."/>
            <person name="Labrenz M."/>
            <person name="Spormann A.M."/>
            <person name="Op den Camp H."/>
            <person name="Overmann J."/>
            <person name="Amann R."/>
            <person name="Jetten M.S.M."/>
            <person name="Mascher T."/>
            <person name="Medema M.H."/>
            <person name="Devos D.P."/>
            <person name="Kaster A.-K."/>
            <person name="Ovreas L."/>
            <person name="Rohde M."/>
            <person name="Galperin M.Y."/>
            <person name="Jogler C."/>
        </authorList>
    </citation>
    <scope>NUCLEOTIDE SEQUENCE [LARGE SCALE GENOMIC DNA]</scope>
    <source>
        <strain evidence="1 2">TBK1r</strain>
    </source>
</reference>
<dbReference type="Proteomes" id="UP000318081">
    <property type="component" value="Chromosome"/>
</dbReference>
<proteinExistence type="predicted"/>
<keyword evidence="2" id="KW-1185">Reference proteome</keyword>
<dbReference type="EMBL" id="CP036432">
    <property type="protein sequence ID" value="QDV87915.1"/>
    <property type="molecule type" value="Genomic_DNA"/>
</dbReference>
<gene>
    <name evidence="1" type="ORF">TBK1r_69470</name>
</gene>
<evidence type="ECO:0000313" key="1">
    <source>
        <dbReference type="EMBL" id="QDV87915.1"/>
    </source>
</evidence>
<name>A0ABX5Y0W6_9BACT</name>